<gene>
    <name evidence="1" type="ORF">EZS28_018442</name>
</gene>
<organism evidence="1 2">
    <name type="scientific">Streblomastix strix</name>
    <dbReference type="NCBI Taxonomy" id="222440"/>
    <lineage>
        <taxon>Eukaryota</taxon>
        <taxon>Metamonada</taxon>
        <taxon>Preaxostyla</taxon>
        <taxon>Oxymonadida</taxon>
        <taxon>Streblomastigidae</taxon>
        <taxon>Streblomastix</taxon>
    </lineage>
</organism>
<comment type="caution">
    <text evidence="1">The sequence shown here is derived from an EMBL/GenBank/DDBJ whole genome shotgun (WGS) entry which is preliminary data.</text>
</comment>
<protein>
    <submittedName>
        <fullName evidence="1">Uncharacterized protein</fullName>
    </submittedName>
</protein>
<dbReference type="OrthoDB" id="10265837at2759"/>
<evidence type="ECO:0000313" key="1">
    <source>
        <dbReference type="EMBL" id="KAA6386029.1"/>
    </source>
</evidence>
<reference evidence="1 2" key="1">
    <citation type="submission" date="2019-03" db="EMBL/GenBank/DDBJ databases">
        <title>Single cell metagenomics reveals metabolic interactions within the superorganism composed of flagellate Streblomastix strix and complex community of Bacteroidetes bacteria on its surface.</title>
        <authorList>
            <person name="Treitli S.C."/>
            <person name="Kolisko M."/>
            <person name="Husnik F."/>
            <person name="Keeling P."/>
            <person name="Hampl V."/>
        </authorList>
    </citation>
    <scope>NUCLEOTIDE SEQUENCE [LARGE SCALE GENOMIC DNA]</scope>
    <source>
        <strain evidence="1">ST1C</strain>
    </source>
</reference>
<dbReference type="EMBL" id="SNRW01004991">
    <property type="protein sequence ID" value="KAA6386029.1"/>
    <property type="molecule type" value="Genomic_DNA"/>
</dbReference>
<sequence length="326" mass="36158">NGSASSDKHSKGQDLFRQMAGFIGLDDDTVVNLIGKERGLKRENILRKKADVVLGKTLTQSATTGGVKEKKDLRKIKSHVGMALGMFAKSGNVLQPQIIVVVVRNLELERSGNAKYQTVWSIGKLSDHIRETGLGEGKVLMRMTMALIVTFSGSRMSEFAAMMNHFGKGQEANIWRDFGRNRVLCSLGCSSDLKELIIQAELDDKFGGNVIRHSKMTKLRQERASLEQVNEFTRHAPGSSVVDRFYNKPEKAEDLDSLLLKECGLIIYMDWWAVVGDGVNWKQGMVGAGVDGDWFGSNSPVGFETEPEPINHSTVFLMKLKVSNTY</sequence>
<evidence type="ECO:0000313" key="2">
    <source>
        <dbReference type="Proteomes" id="UP000324800"/>
    </source>
</evidence>
<proteinExistence type="predicted"/>
<accession>A0A5J4VUD3</accession>
<name>A0A5J4VUD3_9EUKA</name>
<dbReference type="Proteomes" id="UP000324800">
    <property type="component" value="Unassembled WGS sequence"/>
</dbReference>
<dbReference type="AlphaFoldDB" id="A0A5J4VUD3"/>
<feature type="non-terminal residue" evidence="1">
    <location>
        <position position="1"/>
    </location>
</feature>